<organism evidence="2 3">
    <name type="scientific">Luteipulveratus mongoliensis</name>
    <dbReference type="NCBI Taxonomy" id="571913"/>
    <lineage>
        <taxon>Bacteria</taxon>
        <taxon>Bacillati</taxon>
        <taxon>Actinomycetota</taxon>
        <taxon>Actinomycetes</taxon>
        <taxon>Micrococcales</taxon>
        <taxon>Dermacoccaceae</taxon>
        <taxon>Luteipulveratus</taxon>
    </lineage>
</organism>
<dbReference type="Gene3D" id="3.40.630.30">
    <property type="match status" value="1"/>
</dbReference>
<dbReference type="SUPFAM" id="SSF55729">
    <property type="entry name" value="Acyl-CoA N-acyltransferases (Nat)"/>
    <property type="match status" value="1"/>
</dbReference>
<proteinExistence type="predicted"/>
<dbReference type="Pfam" id="PF13508">
    <property type="entry name" value="Acetyltransf_7"/>
    <property type="match status" value="1"/>
</dbReference>
<dbReference type="InterPro" id="IPR000182">
    <property type="entry name" value="GNAT_dom"/>
</dbReference>
<dbReference type="EMBL" id="CP011112">
    <property type="protein sequence ID" value="AKU18515.1"/>
    <property type="molecule type" value="Genomic_DNA"/>
</dbReference>
<sequence>MLSPVALSGPVEKATPAYDEVVSLWDRVNSAGGAVGFEAGAPLDDVRAVLDVHLAACAAGEAQVVRIAEPTAATWSDPSAHGRLLGFGFLTLPADSKIAHRTTLLRVMVDPDRQGHNFGRILLAALHVEAREAGRELVEIAYRGGTGLGAFYESCGYVETGRVPGGLRFSFGDRDDVQMTRRLDGHPLHSLVE</sequence>
<dbReference type="GO" id="GO:0016747">
    <property type="term" value="F:acyltransferase activity, transferring groups other than amino-acyl groups"/>
    <property type="evidence" value="ECO:0007669"/>
    <property type="project" value="InterPro"/>
</dbReference>
<dbReference type="KEGG" id="lmoi:VV02_00910"/>
<evidence type="ECO:0000313" key="3">
    <source>
        <dbReference type="Proteomes" id="UP000066480"/>
    </source>
</evidence>
<reference evidence="2 3" key="1">
    <citation type="submission" date="2015-03" db="EMBL/GenBank/DDBJ databases">
        <title>Luteipulveratus halotolerans sp. nov., a novel actinobacterium (Dermacoccaceae) from Sarawak, Malaysia.</title>
        <authorList>
            <person name="Juboi H."/>
            <person name="Basik A."/>
            <person name="Shamsul S.S."/>
            <person name="Arnold P."/>
            <person name="Schmitt E.K."/>
            <person name="Sanglier J.-J."/>
            <person name="Yeo T."/>
        </authorList>
    </citation>
    <scope>NUCLEOTIDE SEQUENCE [LARGE SCALE GENOMIC DNA]</scope>
    <source>
        <strain evidence="2 3">MN07-A0370</strain>
    </source>
</reference>
<dbReference type="PROSITE" id="PS51186">
    <property type="entry name" value="GNAT"/>
    <property type="match status" value="1"/>
</dbReference>
<dbReference type="InterPro" id="IPR016181">
    <property type="entry name" value="Acyl_CoA_acyltransferase"/>
</dbReference>
<gene>
    <name evidence="2" type="ORF">VV02_00910</name>
</gene>
<protein>
    <recommendedName>
        <fullName evidence="1">N-acetyltransferase domain-containing protein</fullName>
    </recommendedName>
</protein>
<evidence type="ECO:0000313" key="2">
    <source>
        <dbReference type="EMBL" id="AKU18515.1"/>
    </source>
</evidence>
<accession>A0A0K1JPM1</accession>
<dbReference type="STRING" id="571913.VV02_00910"/>
<dbReference type="AlphaFoldDB" id="A0A0K1JPM1"/>
<dbReference type="CDD" id="cd04301">
    <property type="entry name" value="NAT_SF"/>
    <property type="match status" value="1"/>
</dbReference>
<keyword evidence="3" id="KW-1185">Reference proteome</keyword>
<evidence type="ECO:0000259" key="1">
    <source>
        <dbReference type="PROSITE" id="PS51186"/>
    </source>
</evidence>
<name>A0A0K1JPM1_9MICO</name>
<dbReference type="Proteomes" id="UP000066480">
    <property type="component" value="Chromosome"/>
</dbReference>
<feature type="domain" description="N-acetyltransferase" evidence="1">
    <location>
        <begin position="35"/>
        <end position="184"/>
    </location>
</feature>